<feature type="compositionally biased region" description="Basic and acidic residues" evidence="12">
    <location>
        <begin position="471"/>
        <end position="484"/>
    </location>
</feature>
<feature type="domain" description="SH3" evidence="13">
    <location>
        <begin position="6"/>
        <end position="66"/>
    </location>
</feature>
<dbReference type="InParanoid" id="A0A0H2SRP2"/>
<dbReference type="PANTHER" id="PTHR15735">
    <property type="entry name" value="FCH AND DOUBLE SH3 DOMAINS PROTEIN"/>
    <property type="match status" value="1"/>
</dbReference>
<dbReference type="InterPro" id="IPR013761">
    <property type="entry name" value="SAM/pointed_sf"/>
</dbReference>
<feature type="compositionally biased region" description="Acidic residues" evidence="12">
    <location>
        <begin position="125"/>
        <end position="145"/>
    </location>
</feature>
<feature type="region of interest" description="Disordered" evidence="12">
    <location>
        <begin position="912"/>
        <end position="932"/>
    </location>
</feature>
<evidence type="ECO:0000256" key="8">
    <source>
        <dbReference type="ARBA" id="ARBA00022753"/>
    </source>
</evidence>
<dbReference type="GO" id="GO:0043130">
    <property type="term" value="F:ubiquitin binding"/>
    <property type="evidence" value="ECO:0007669"/>
    <property type="project" value="InterPro"/>
</dbReference>
<dbReference type="GO" id="GO:0042802">
    <property type="term" value="F:identical protein binding"/>
    <property type="evidence" value="ECO:0007669"/>
    <property type="project" value="InterPro"/>
</dbReference>
<dbReference type="GO" id="GO:0010008">
    <property type="term" value="C:endosome membrane"/>
    <property type="evidence" value="ECO:0007669"/>
    <property type="project" value="UniProtKB-SubCell"/>
</dbReference>
<evidence type="ECO:0000256" key="1">
    <source>
        <dbReference type="ARBA" id="ARBA00004125"/>
    </source>
</evidence>
<dbReference type="Gene3D" id="2.30.30.700">
    <property type="entry name" value="SLA1 homology domain 1"/>
    <property type="match status" value="1"/>
</dbReference>
<evidence type="ECO:0000256" key="11">
    <source>
        <dbReference type="PROSITE-ProRule" id="PRU00192"/>
    </source>
</evidence>
<keyword evidence="9" id="KW-0009">Actin-binding</keyword>
<keyword evidence="7" id="KW-0254">Endocytosis</keyword>
<feature type="region of interest" description="Disordered" evidence="12">
    <location>
        <begin position="125"/>
        <end position="161"/>
    </location>
</feature>
<dbReference type="SUPFAM" id="SSF50044">
    <property type="entry name" value="SH3-domain"/>
    <property type="match status" value="3"/>
</dbReference>
<keyword evidence="10" id="KW-0206">Cytoskeleton</keyword>
<feature type="domain" description="SH3" evidence="13">
    <location>
        <begin position="340"/>
        <end position="400"/>
    </location>
</feature>
<feature type="compositionally biased region" description="Low complexity" evidence="12">
    <location>
        <begin position="507"/>
        <end position="523"/>
    </location>
</feature>
<feature type="compositionally biased region" description="Pro residues" evidence="12">
    <location>
        <begin position="881"/>
        <end position="893"/>
    </location>
</feature>
<dbReference type="Gene3D" id="1.10.150.50">
    <property type="entry name" value="Transcription Factor, Ets-1"/>
    <property type="match status" value="1"/>
</dbReference>
<feature type="compositionally biased region" description="Low complexity" evidence="12">
    <location>
        <begin position="827"/>
        <end position="839"/>
    </location>
</feature>
<feature type="region of interest" description="Disordered" evidence="12">
    <location>
        <begin position="1037"/>
        <end position="1060"/>
    </location>
</feature>
<dbReference type="Proteomes" id="UP000053477">
    <property type="component" value="Unassembled WGS sequence"/>
</dbReference>
<keyword evidence="8" id="KW-0967">Endosome</keyword>
<feature type="compositionally biased region" description="Basic and acidic residues" evidence="12">
    <location>
        <begin position="492"/>
        <end position="505"/>
    </location>
</feature>
<keyword evidence="15" id="KW-1185">Reference proteome</keyword>
<feature type="region of interest" description="Disordered" evidence="12">
    <location>
        <begin position="1178"/>
        <end position="1200"/>
    </location>
</feature>
<feature type="compositionally biased region" description="Low complexity" evidence="12">
    <location>
        <begin position="853"/>
        <end position="864"/>
    </location>
</feature>
<feature type="region of interest" description="Disordered" evidence="12">
    <location>
        <begin position="748"/>
        <end position="796"/>
    </location>
</feature>
<evidence type="ECO:0000256" key="9">
    <source>
        <dbReference type="ARBA" id="ARBA00023203"/>
    </source>
</evidence>
<dbReference type="EMBL" id="KQ085884">
    <property type="protein sequence ID" value="KLO19766.1"/>
    <property type="molecule type" value="Genomic_DNA"/>
</dbReference>
<comment type="similarity">
    <text evidence="4">Belongs to the SLA1 family.</text>
</comment>
<dbReference type="FunCoup" id="A0A0H2SRP2">
    <property type="interactions" value="224"/>
</dbReference>
<dbReference type="STRING" id="27342.A0A0H2SRP2"/>
<evidence type="ECO:0000313" key="15">
    <source>
        <dbReference type="Proteomes" id="UP000053477"/>
    </source>
</evidence>
<feature type="compositionally biased region" description="Polar residues" evidence="12">
    <location>
        <begin position="1187"/>
        <end position="1200"/>
    </location>
</feature>
<evidence type="ECO:0000256" key="6">
    <source>
        <dbReference type="ARBA" id="ARBA00022443"/>
    </source>
</evidence>
<evidence type="ECO:0000256" key="2">
    <source>
        <dbReference type="ARBA" id="ARBA00004134"/>
    </source>
</evidence>
<sequence>MPSPSEYLAVLKASYDYEPQSEDEIAIKEDQVLLLVERVDEDWWKVKIKDATEDEVGLVPAAYVEKADHKSIVKAVYDYDASAPGELSMKEDEVLYVFDKDEDWLLVQSGNDDGKVGFVPGTYVEETEGGDDAPAAAEEEEEEEPSQASQIVIPPSPPRPTSVYVDPADRVAQSVPAVQADSIQTWAVSEVDKKGKKKKGTLGIGNGAIFFASESDKTPVQKWQTSDIESSRIDKSKHVHIEVGGASAISLHFNAGSKDTAEAIIEKLESSKRAASSSTQPARSTPSPPAEAASGEAKPKKNGISVHFASAPPSIISPREPSTAEGEEEYEHVEAEDEDDGMLRVTALYDFAADGEDELSVSEGERLILLERDGDEWWKVRNANGAEGVVPAQYVELDQAASAILDEADSFSSRAAEDAAKAARDAEEKEQREAEKREREAAAERQRETDRKRAESERRARAAKAAADAAEADRKRKEREQKEKEEEEEEEERQREAEVEKDRKRSASAARTPRTSSATTSKPPRSDSKASDDKASSPSKSRADGKTRPSPQRTRVWHDITGQFSVEAEFLAYANGKLRLHKVNGVVIEVPAAKMSPEDIKYVDRVTGKGKRQSSPGPPPGALSDDDEPLAVRRRSLQPEPKQPPKSTSPPKKAPPIDWFEFFLGAGCELDDCTRYASSFERDKMDASLLPDITEQTMRSLGLREGDIIRVTKAIAQRSGGTSSKKDDSAVRQQMLRDEELAKQLQAEENGGPALPRRQTTSSPAPNLFAAPGGQLKNNTRRGRPQGSKSTPPAVVDLNSITTASAQINRIGSPTAVLTTSPTSVQAPARPASAAPAAPVISGFDDDAWTNRPSSTKPITPTPSAIQPRAPSAPPAQTIAPPAPTPPPVPPVPAAVASTPVPAPAIATTASAPASIPSATSPTSPGNGLARTTTSDVFDQLARLSALKSQSPANQPVAVSPVTTVSPPPLGFQQGLGMGSSPVPMGQVQIQPTGFIPNNNGPRGPFAPVPHNQGLLQPLVPTTTGFGGFVPTRPASTPMSFQATGYQPSPQPSAFQPPQQPSFLSTPNSFGGPIAAQPTGYPNSGPLLSQPTGYASSPFGGGVSYNSAMNRPVGSLQQPAMTGFNPNFNQMSTPPPVPPLPPSLNNNSVNSTAPANVFAQMKAGTFGKDDAPQPSMKYDALRPQPTGWGTFQNGFSGQYY</sequence>
<dbReference type="Gene3D" id="2.30.30.40">
    <property type="entry name" value="SH3 Domains"/>
    <property type="match status" value="3"/>
</dbReference>
<evidence type="ECO:0000256" key="3">
    <source>
        <dbReference type="ARBA" id="ARBA00004413"/>
    </source>
</evidence>
<dbReference type="Pfam" id="PF03983">
    <property type="entry name" value="SHD1"/>
    <property type="match status" value="1"/>
</dbReference>
<comment type="subcellular location">
    <subcellularLocation>
        <location evidence="3">Cell membrane</location>
        <topology evidence="3">Peripheral membrane protein</topology>
        <orientation evidence="3">Cytoplasmic side</orientation>
    </subcellularLocation>
    <subcellularLocation>
        <location evidence="2">Cytoplasm</location>
        <location evidence="2">Cytoskeleton</location>
        <location evidence="2">Actin patch</location>
    </subcellularLocation>
    <subcellularLocation>
        <location evidence="1">Endosome membrane</location>
        <topology evidence="1">Peripheral membrane protein</topology>
        <orientation evidence="1">Cytoplasmic side</orientation>
    </subcellularLocation>
</comment>
<dbReference type="AlphaFoldDB" id="A0A0H2SRP2"/>
<dbReference type="PANTHER" id="PTHR15735:SF21">
    <property type="entry name" value="PROTEIN NERVOUS WRECK"/>
    <property type="match status" value="1"/>
</dbReference>
<evidence type="ECO:0000256" key="5">
    <source>
        <dbReference type="ARBA" id="ARBA00020357"/>
    </source>
</evidence>
<dbReference type="Pfam" id="PF24081">
    <property type="entry name" value="PH_SLA1"/>
    <property type="match status" value="1"/>
</dbReference>
<dbReference type="SMART" id="SM00326">
    <property type="entry name" value="SH3"/>
    <property type="match status" value="3"/>
</dbReference>
<reference evidence="14 15" key="1">
    <citation type="submission" date="2015-04" db="EMBL/GenBank/DDBJ databases">
        <title>Complete genome sequence of Schizopora paradoxa KUC8140, a cosmopolitan wood degrader in East Asia.</title>
        <authorList>
            <consortium name="DOE Joint Genome Institute"/>
            <person name="Min B."/>
            <person name="Park H."/>
            <person name="Jang Y."/>
            <person name="Kim J.-J."/>
            <person name="Kim K.H."/>
            <person name="Pangilinan J."/>
            <person name="Lipzen A."/>
            <person name="Riley R."/>
            <person name="Grigoriev I.V."/>
            <person name="Spatafora J.W."/>
            <person name="Choi I.-G."/>
        </authorList>
    </citation>
    <scope>NUCLEOTIDE SEQUENCE [LARGE SCALE GENOMIC DNA]</scope>
    <source>
        <strain evidence="14 15">KUC8140</strain>
    </source>
</reference>
<evidence type="ECO:0000256" key="12">
    <source>
        <dbReference type="SAM" id="MobiDB-lite"/>
    </source>
</evidence>
<feature type="region of interest" description="Disordered" evidence="12">
    <location>
        <begin position="270"/>
        <end position="341"/>
    </location>
</feature>
<dbReference type="GO" id="GO:0003779">
    <property type="term" value="F:actin binding"/>
    <property type="evidence" value="ECO:0007669"/>
    <property type="project" value="UniProtKB-KW"/>
</dbReference>
<name>A0A0H2SRP2_9AGAM</name>
<feature type="compositionally biased region" description="Polar residues" evidence="12">
    <location>
        <begin position="1037"/>
        <end position="1046"/>
    </location>
</feature>
<dbReference type="OrthoDB" id="5971719at2759"/>
<dbReference type="GO" id="GO:0006897">
    <property type="term" value="P:endocytosis"/>
    <property type="evidence" value="ECO:0007669"/>
    <property type="project" value="UniProtKB-KW"/>
</dbReference>
<keyword evidence="6 11" id="KW-0728">SH3 domain</keyword>
<evidence type="ECO:0000256" key="7">
    <source>
        <dbReference type="ARBA" id="ARBA00022583"/>
    </source>
</evidence>
<dbReference type="GO" id="GO:0005886">
    <property type="term" value="C:plasma membrane"/>
    <property type="evidence" value="ECO:0007669"/>
    <property type="project" value="UniProtKB-SubCell"/>
</dbReference>
<feature type="compositionally biased region" description="Basic and acidic residues" evidence="12">
    <location>
        <begin position="524"/>
        <end position="547"/>
    </location>
</feature>
<dbReference type="Pfam" id="PF00018">
    <property type="entry name" value="SH3_1"/>
    <property type="match status" value="3"/>
</dbReference>
<dbReference type="PROSITE" id="PS50002">
    <property type="entry name" value="SH3"/>
    <property type="match status" value="3"/>
</dbReference>
<proteinExistence type="inferred from homology"/>
<dbReference type="InterPro" id="IPR001452">
    <property type="entry name" value="SH3_domain"/>
</dbReference>
<feature type="domain" description="SH3" evidence="13">
    <location>
        <begin position="68"/>
        <end position="129"/>
    </location>
</feature>
<evidence type="ECO:0000256" key="10">
    <source>
        <dbReference type="ARBA" id="ARBA00023212"/>
    </source>
</evidence>
<dbReference type="InterPro" id="IPR036028">
    <property type="entry name" value="SH3-like_dom_sf"/>
</dbReference>
<feature type="compositionally biased region" description="Basic and acidic residues" evidence="12">
    <location>
        <begin position="415"/>
        <end position="460"/>
    </location>
</feature>
<feature type="compositionally biased region" description="Acidic residues" evidence="12">
    <location>
        <begin position="325"/>
        <end position="340"/>
    </location>
</feature>
<dbReference type="GO" id="GO:0030674">
    <property type="term" value="F:protein-macromolecule adaptor activity"/>
    <property type="evidence" value="ECO:0007669"/>
    <property type="project" value="InterPro"/>
</dbReference>
<organism evidence="14 15">
    <name type="scientific">Schizopora paradoxa</name>
    <dbReference type="NCBI Taxonomy" id="27342"/>
    <lineage>
        <taxon>Eukaryota</taxon>
        <taxon>Fungi</taxon>
        <taxon>Dikarya</taxon>
        <taxon>Basidiomycota</taxon>
        <taxon>Agaricomycotina</taxon>
        <taxon>Agaricomycetes</taxon>
        <taxon>Hymenochaetales</taxon>
        <taxon>Schizoporaceae</taxon>
        <taxon>Schizopora</taxon>
    </lineage>
</organism>
<evidence type="ECO:0000259" key="13">
    <source>
        <dbReference type="PROSITE" id="PS50002"/>
    </source>
</evidence>
<gene>
    <name evidence="14" type="ORF">SCHPADRAFT_842704</name>
</gene>
<keyword evidence="10" id="KW-0963">Cytoplasm</keyword>
<feature type="region of interest" description="Disordered" evidence="12">
    <location>
        <begin position="605"/>
        <end position="655"/>
    </location>
</feature>
<accession>A0A0H2SRP2</accession>
<protein>
    <recommendedName>
        <fullName evidence="5">Actin cytoskeleton-regulatory complex protein SLA1</fullName>
    </recommendedName>
</protein>
<feature type="compositionally biased region" description="Low complexity" evidence="12">
    <location>
        <begin position="912"/>
        <end position="925"/>
    </location>
</feature>
<dbReference type="InterPro" id="IPR035800">
    <property type="entry name" value="Sla1_SH3_1"/>
</dbReference>
<feature type="region of interest" description="Disordered" evidence="12">
    <location>
        <begin position="410"/>
        <end position="557"/>
    </location>
</feature>
<evidence type="ECO:0000256" key="4">
    <source>
        <dbReference type="ARBA" id="ARBA00007948"/>
    </source>
</evidence>
<evidence type="ECO:0000313" key="14">
    <source>
        <dbReference type="EMBL" id="KLO19766.1"/>
    </source>
</evidence>
<feature type="compositionally biased region" description="Low complexity" evidence="12">
    <location>
        <begin position="281"/>
        <end position="296"/>
    </location>
</feature>
<dbReference type="GO" id="GO:0030479">
    <property type="term" value="C:actin cortical patch"/>
    <property type="evidence" value="ECO:0007669"/>
    <property type="project" value="UniProtKB-SubCell"/>
</dbReference>
<feature type="region of interest" description="Disordered" evidence="12">
    <location>
        <begin position="819"/>
        <end position="895"/>
    </location>
</feature>
<dbReference type="InterPro" id="IPR056996">
    <property type="entry name" value="PH_SLA1"/>
</dbReference>
<feature type="compositionally biased region" description="Pro residues" evidence="12">
    <location>
        <begin position="641"/>
        <end position="654"/>
    </location>
</feature>
<dbReference type="InterPro" id="IPR007131">
    <property type="entry name" value="SHD1"/>
</dbReference>
<dbReference type="CDD" id="cd11773">
    <property type="entry name" value="SH3_Sla1p_1"/>
    <property type="match status" value="1"/>
</dbReference>